<evidence type="ECO:0000256" key="1">
    <source>
        <dbReference type="SAM" id="Phobius"/>
    </source>
</evidence>
<evidence type="ECO:0000313" key="3">
    <source>
        <dbReference type="Proteomes" id="UP001429564"/>
    </source>
</evidence>
<evidence type="ECO:0000313" key="2">
    <source>
        <dbReference type="EMBL" id="NIZ59363.1"/>
    </source>
</evidence>
<dbReference type="Proteomes" id="UP001429564">
    <property type="component" value="Unassembled WGS sequence"/>
</dbReference>
<keyword evidence="3" id="KW-1185">Reference proteome</keyword>
<sequence length="137" mass="15028">MNFAMAAHEGAKQTVKYYLSWCAAGIAFVLPFFVAWEHLGIVVVVAIMLYAVSSILGRTLFYYGLLAAVILALIVGLGVLPFANYVLPKTLIRYAVESNASVMLWTPWLVLVSLVGGTFGFQAGREHQIRQGKFKGK</sequence>
<keyword evidence="1" id="KW-0812">Transmembrane</keyword>
<keyword evidence="1" id="KW-0472">Membrane</keyword>
<feature type="transmembrane region" description="Helical" evidence="1">
    <location>
        <begin position="60"/>
        <end position="82"/>
    </location>
</feature>
<comment type="caution">
    <text evidence="2">The sequence shown here is derived from an EMBL/GenBank/DDBJ whole genome shotgun (WGS) entry which is preliminary data.</text>
</comment>
<keyword evidence="1" id="KW-1133">Transmembrane helix</keyword>
<proteinExistence type="predicted"/>
<accession>A0ABX0W119</accession>
<feature type="transmembrane region" description="Helical" evidence="1">
    <location>
        <begin position="18"/>
        <end position="51"/>
    </location>
</feature>
<reference evidence="2 3" key="1">
    <citation type="submission" date="2018-05" db="EMBL/GenBank/DDBJ databases">
        <authorList>
            <person name="Zhang Y.-J."/>
        </authorList>
    </citation>
    <scope>NUCLEOTIDE SEQUENCE [LARGE SCALE GENOMIC DNA]</scope>
    <source>
        <strain evidence="2 3">CY04</strain>
    </source>
</reference>
<dbReference type="EMBL" id="QHLQ01000001">
    <property type="protein sequence ID" value="NIZ59363.1"/>
    <property type="molecule type" value="Genomic_DNA"/>
</dbReference>
<gene>
    <name evidence="2" type="ORF">DL239_00070</name>
</gene>
<name>A0ABX0W119_9RHOB</name>
<organism evidence="2 3">
    <name type="scientific">Parasedimentitalea denitrificans</name>
    <dbReference type="NCBI Taxonomy" id="2211118"/>
    <lineage>
        <taxon>Bacteria</taxon>
        <taxon>Pseudomonadati</taxon>
        <taxon>Pseudomonadota</taxon>
        <taxon>Alphaproteobacteria</taxon>
        <taxon>Rhodobacterales</taxon>
        <taxon>Paracoccaceae</taxon>
        <taxon>Parasedimentitalea</taxon>
    </lineage>
</organism>
<protein>
    <submittedName>
        <fullName evidence="2">Uncharacterized protein</fullName>
    </submittedName>
</protein>
<feature type="transmembrane region" description="Helical" evidence="1">
    <location>
        <begin position="102"/>
        <end position="121"/>
    </location>
</feature>